<evidence type="ECO:0000256" key="2">
    <source>
        <dbReference type="ARBA" id="ARBA00004606"/>
    </source>
</evidence>
<keyword evidence="13" id="KW-1133">Transmembrane helix</keyword>
<keyword evidence="7" id="KW-0328">Glycosyltransferase</keyword>
<evidence type="ECO:0000256" key="21">
    <source>
        <dbReference type="ARBA" id="ARBA00043065"/>
    </source>
</evidence>
<dbReference type="GO" id="GO:0016263">
    <property type="term" value="F:glycoprotein-N-acetylgalactosamine 3-beta-galactosyltransferase activity"/>
    <property type="evidence" value="ECO:0007669"/>
    <property type="project" value="UniProtKB-EC"/>
</dbReference>
<evidence type="ECO:0000256" key="5">
    <source>
        <dbReference type="ARBA" id="ARBA00011748"/>
    </source>
</evidence>
<evidence type="ECO:0000256" key="20">
    <source>
        <dbReference type="ARBA" id="ARBA00042009"/>
    </source>
</evidence>
<evidence type="ECO:0000256" key="18">
    <source>
        <dbReference type="ARBA" id="ARBA00040898"/>
    </source>
</evidence>
<keyword evidence="9" id="KW-0812">Transmembrane</keyword>
<dbReference type="AlphaFoldDB" id="A0A2A2LB88"/>
<keyword evidence="16" id="KW-0325">Glycoprotein</keyword>
<dbReference type="FunFam" id="3.90.550.50:FF:000017">
    <property type="entry name" value="Glycoprotein-N-acetylgalactosamine 3-beta-galactosyltransferase 1"/>
    <property type="match status" value="1"/>
</dbReference>
<evidence type="ECO:0000256" key="14">
    <source>
        <dbReference type="ARBA" id="ARBA00023136"/>
    </source>
</evidence>
<comment type="subunit">
    <text evidence="5">Homodimer; disulfide-linked.</text>
</comment>
<dbReference type="Pfam" id="PF02434">
    <property type="entry name" value="Fringe"/>
    <property type="match status" value="1"/>
</dbReference>
<dbReference type="InterPro" id="IPR026050">
    <property type="entry name" value="C1GALT1/C1GALT1_chp1"/>
</dbReference>
<keyword evidence="10" id="KW-0479">Metal-binding</keyword>
<keyword evidence="14" id="KW-0472">Membrane</keyword>
<evidence type="ECO:0000256" key="22">
    <source>
        <dbReference type="ARBA" id="ARBA00059245"/>
    </source>
</evidence>
<sequence length="288" mass="33651">MVADVLLEKVRVFCWVLTGKQFHEKRAKHVKATWVKRCNKYIFMSSEDDEDLPSINLNVSEGRDYLWAKTKKAFTYIYDKYRNDYDWFLKADDDTYVVMENLRMMLLAHSPDEPIHFGAKFKLFVKQGYMSGGSGYVLSRSALKKFVTEAIPYKKICRDGHVGSEDVEIGKCLENVGVKAGDSRDSRGRHRFFPIQLGKILSRGPVGPESWLWKYTKYPLERGENCCSEYAIAFHYVNATMMYVLEYFIYELKPFGVNRYLRINENEPILHTAYRIARQNRGPDDAFM</sequence>
<evidence type="ECO:0000256" key="13">
    <source>
        <dbReference type="ARBA" id="ARBA00022989"/>
    </source>
</evidence>
<dbReference type="OrthoDB" id="414175at2759"/>
<evidence type="ECO:0000256" key="16">
    <source>
        <dbReference type="ARBA" id="ARBA00023180"/>
    </source>
</evidence>
<dbReference type="PANTHER" id="PTHR23033:SF14">
    <property type="entry name" value="GLYCOPROTEIN-N-ACETYLGALACTOSAMINE 3-BETA-GALACTOSYLTRANSFERASE 1-RELATED"/>
    <property type="match status" value="1"/>
</dbReference>
<dbReference type="GO" id="GO:0000166">
    <property type="term" value="F:nucleotide binding"/>
    <property type="evidence" value="ECO:0007669"/>
    <property type="project" value="UniProtKB-KW"/>
</dbReference>
<evidence type="ECO:0000256" key="9">
    <source>
        <dbReference type="ARBA" id="ARBA00022692"/>
    </source>
</evidence>
<comment type="pathway">
    <text evidence="3">Protein modification; protein glycosylation.</text>
</comment>
<dbReference type="GO" id="GO:0030145">
    <property type="term" value="F:manganese ion binding"/>
    <property type="evidence" value="ECO:0007669"/>
    <property type="project" value="UniProtKB-ARBA"/>
</dbReference>
<comment type="subcellular location">
    <subcellularLocation>
        <location evidence="2">Membrane</location>
        <topology evidence="2">Single-pass type II membrane protein</topology>
    </subcellularLocation>
</comment>
<evidence type="ECO:0000313" key="24">
    <source>
        <dbReference type="EMBL" id="PAV83551.1"/>
    </source>
</evidence>
<evidence type="ECO:0000256" key="12">
    <source>
        <dbReference type="ARBA" id="ARBA00022968"/>
    </source>
</evidence>
<keyword evidence="12" id="KW-0735">Signal-anchor</keyword>
<evidence type="ECO:0000256" key="8">
    <source>
        <dbReference type="ARBA" id="ARBA00022679"/>
    </source>
</evidence>
<proteinExistence type="inferred from homology"/>
<evidence type="ECO:0000256" key="15">
    <source>
        <dbReference type="ARBA" id="ARBA00023157"/>
    </source>
</evidence>
<keyword evidence="17" id="KW-0464">Manganese</keyword>
<reference evidence="24 25" key="1">
    <citation type="journal article" date="2017" name="Curr. Biol.">
        <title>Genome architecture and evolution of a unichromosomal asexual nematode.</title>
        <authorList>
            <person name="Fradin H."/>
            <person name="Zegar C."/>
            <person name="Gutwein M."/>
            <person name="Lucas J."/>
            <person name="Kovtun M."/>
            <person name="Corcoran D."/>
            <person name="Baugh L.R."/>
            <person name="Kiontke K."/>
            <person name="Gunsalus K."/>
            <person name="Fitch D.H."/>
            <person name="Piano F."/>
        </authorList>
    </citation>
    <scope>NUCLEOTIDE SEQUENCE [LARGE SCALE GENOMIC DNA]</scope>
    <source>
        <strain evidence="24">PF1309</strain>
    </source>
</reference>
<dbReference type="EC" id="2.4.1.122" evidence="6"/>
<dbReference type="Proteomes" id="UP000218231">
    <property type="component" value="Unassembled WGS sequence"/>
</dbReference>
<dbReference type="EMBL" id="LIAE01006948">
    <property type="protein sequence ID" value="PAV83551.1"/>
    <property type="molecule type" value="Genomic_DNA"/>
</dbReference>
<organism evidence="24 25">
    <name type="scientific">Diploscapter pachys</name>
    <dbReference type="NCBI Taxonomy" id="2018661"/>
    <lineage>
        <taxon>Eukaryota</taxon>
        <taxon>Metazoa</taxon>
        <taxon>Ecdysozoa</taxon>
        <taxon>Nematoda</taxon>
        <taxon>Chromadorea</taxon>
        <taxon>Rhabditida</taxon>
        <taxon>Rhabditina</taxon>
        <taxon>Rhabditomorpha</taxon>
        <taxon>Rhabditoidea</taxon>
        <taxon>Rhabditidae</taxon>
        <taxon>Diploscapter</taxon>
    </lineage>
</organism>
<evidence type="ECO:0000256" key="1">
    <source>
        <dbReference type="ARBA" id="ARBA00001936"/>
    </source>
</evidence>
<dbReference type="STRING" id="2018661.A0A2A2LB88"/>
<dbReference type="Gene3D" id="3.90.550.50">
    <property type="match status" value="1"/>
</dbReference>
<keyword evidence="25" id="KW-1185">Reference proteome</keyword>
<comment type="similarity">
    <text evidence="4">Belongs to the glycosyltransferase 31 family. Beta3-Gal-T subfamily.</text>
</comment>
<comment type="cofactor">
    <cofactor evidence="1">
        <name>Mn(2+)</name>
        <dbReference type="ChEBI" id="CHEBI:29035"/>
    </cofactor>
</comment>
<dbReference type="PANTHER" id="PTHR23033">
    <property type="entry name" value="BETA1,3-GALACTOSYLTRANSFERASE"/>
    <property type="match status" value="1"/>
</dbReference>
<evidence type="ECO:0000259" key="23">
    <source>
        <dbReference type="Pfam" id="PF02434"/>
    </source>
</evidence>
<name>A0A2A2LB88_9BILA</name>
<keyword evidence="15" id="KW-1015">Disulfide bond</keyword>
<keyword evidence="8" id="KW-0808">Transferase</keyword>
<dbReference type="UniPathway" id="UPA00378"/>
<feature type="domain" description="Fringe-like glycosyltransferase" evidence="23">
    <location>
        <begin position="10"/>
        <end position="180"/>
    </location>
</feature>
<evidence type="ECO:0000256" key="6">
    <source>
        <dbReference type="ARBA" id="ARBA00012557"/>
    </source>
</evidence>
<evidence type="ECO:0000256" key="19">
    <source>
        <dbReference type="ARBA" id="ARBA00041226"/>
    </source>
</evidence>
<keyword evidence="11" id="KW-0547">Nucleotide-binding</keyword>
<evidence type="ECO:0000256" key="17">
    <source>
        <dbReference type="ARBA" id="ARBA00023211"/>
    </source>
</evidence>
<evidence type="ECO:0000313" key="25">
    <source>
        <dbReference type="Proteomes" id="UP000218231"/>
    </source>
</evidence>
<evidence type="ECO:0000256" key="3">
    <source>
        <dbReference type="ARBA" id="ARBA00004922"/>
    </source>
</evidence>
<evidence type="ECO:0000256" key="10">
    <source>
        <dbReference type="ARBA" id="ARBA00022723"/>
    </source>
</evidence>
<dbReference type="InterPro" id="IPR003378">
    <property type="entry name" value="Fringe-like_glycosylTrfase"/>
</dbReference>
<evidence type="ECO:0000256" key="4">
    <source>
        <dbReference type="ARBA" id="ARBA00006462"/>
    </source>
</evidence>
<evidence type="ECO:0000256" key="7">
    <source>
        <dbReference type="ARBA" id="ARBA00022676"/>
    </source>
</evidence>
<dbReference type="GO" id="GO:0016020">
    <property type="term" value="C:membrane"/>
    <property type="evidence" value="ECO:0007669"/>
    <property type="project" value="UniProtKB-SubCell"/>
</dbReference>
<evidence type="ECO:0000256" key="11">
    <source>
        <dbReference type="ARBA" id="ARBA00022741"/>
    </source>
</evidence>
<gene>
    <name evidence="24" type="ORF">WR25_20456</name>
</gene>
<comment type="caution">
    <text evidence="24">The sequence shown here is derived from an EMBL/GenBank/DDBJ whole genome shotgun (WGS) entry which is preliminary data.</text>
</comment>
<protein>
    <recommendedName>
        <fullName evidence="18">Glycoprotein-N-acetylgalactosamine 3-beta-galactosyltransferase 1</fullName>
        <ecNumber evidence="6">2.4.1.122</ecNumber>
    </recommendedName>
    <alternativeName>
        <fullName evidence="20">Core 1 O-glycan T-synthase</fullName>
    </alternativeName>
    <alternativeName>
        <fullName evidence="21">Core 1 UDP-galactose:N-acetylgalactosamine-alpha-R beta 1,3-galactosyltransferase 1</fullName>
    </alternativeName>
    <alternativeName>
        <fullName evidence="19">Core 1 beta1,3-galactosyltransferase 1</fullName>
    </alternativeName>
</protein>
<comment type="function">
    <text evidence="22">Glycosyltransferase that generates the core 1 O-glycan Gal-beta1-3GalNAc-alpha1-Ser/Thr (T antigen), which is a precursor for many extended O-glycans in glycoproteins.</text>
</comment>
<accession>A0A2A2LB88</accession>